<proteinExistence type="inferred from homology"/>
<dbReference type="Pfam" id="PF00722">
    <property type="entry name" value="Glyco_hydro_16"/>
    <property type="match status" value="1"/>
</dbReference>
<dbReference type="PROSITE" id="PS51762">
    <property type="entry name" value="GH16_2"/>
    <property type="match status" value="1"/>
</dbReference>
<reference evidence="3 4" key="1">
    <citation type="submission" date="2021-01" db="EMBL/GenBank/DDBJ databases">
        <title>Belnapia mucosa sp. nov. and Belnapia arida sp. nov., isolated from the Tabernas Desert (Almeria, Spain).</title>
        <authorList>
            <person name="Molina-Menor E."/>
            <person name="Vidal-Verdu A."/>
            <person name="Calonge A."/>
            <person name="Satari L."/>
            <person name="Pereto Magraner J."/>
            <person name="Porcar Miralles M."/>
        </authorList>
    </citation>
    <scope>NUCLEOTIDE SEQUENCE [LARGE SCALE GENOMIC DNA]</scope>
    <source>
        <strain evidence="3 4">T6</strain>
    </source>
</reference>
<dbReference type="PANTHER" id="PTHR10963:SF55">
    <property type="entry name" value="GLYCOSIDE HYDROLASE FAMILY 16 PROTEIN"/>
    <property type="match status" value="1"/>
</dbReference>
<feature type="domain" description="GH16" evidence="2">
    <location>
        <begin position="1"/>
        <end position="192"/>
    </location>
</feature>
<evidence type="ECO:0000313" key="4">
    <source>
        <dbReference type="Proteomes" id="UP000606490"/>
    </source>
</evidence>
<evidence type="ECO:0000313" key="3">
    <source>
        <dbReference type="EMBL" id="MBL6458698.1"/>
    </source>
</evidence>
<evidence type="ECO:0000256" key="1">
    <source>
        <dbReference type="ARBA" id="ARBA00006865"/>
    </source>
</evidence>
<dbReference type="InterPro" id="IPR050546">
    <property type="entry name" value="Glycosyl_Hydrlase_16"/>
</dbReference>
<evidence type="ECO:0000259" key="2">
    <source>
        <dbReference type="PROSITE" id="PS51762"/>
    </source>
</evidence>
<dbReference type="PANTHER" id="PTHR10963">
    <property type="entry name" value="GLYCOSYL HYDROLASE-RELATED"/>
    <property type="match status" value="1"/>
</dbReference>
<dbReference type="InterPro" id="IPR000757">
    <property type="entry name" value="Beta-glucanase-like"/>
</dbReference>
<keyword evidence="4" id="KW-1185">Reference proteome</keyword>
<comment type="similarity">
    <text evidence="1">Belongs to the glycosyl hydrolase 16 family.</text>
</comment>
<dbReference type="RefSeq" id="WP_202828441.1">
    <property type="nucleotide sequence ID" value="NZ_JAEUXJ010000018.1"/>
</dbReference>
<dbReference type="SUPFAM" id="SSF49899">
    <property type="entry name" value="Concanavalin A-like lectins/glucanases"/>
    <property type="match status" value="1"/>
</dbReference>
<comment type="caution">
    <text evidence="3">The sequence shown here is derived from an EMBL/GenBank/DDBJ whole genome shotgun (WGS) entry which is preliminary data.</text>
</comment>
<protein>
    <submittedName>
        <fullName evidence="3">Family 16 glycosylhydrolase</fullName>
    </submittedName>
</protein>
<accession>A0ABS1VAL5</accession>
<gene>
    <name evidence="3" type="ORF">JMJ55_25515</name>
</gene>
<sequence length="256" mass="26835">MAINNETDQPFHETFDNGSGALSHHWGNAVDTSIPGQITLTGTSGTMEFPGGPTAGHGYGTYTVDAKLDGSEAGPAVLLWPGDDQWPGQEIDVVEMLGGRQYGTLHWSNGGSDAYESRFFDGVSNGEFHQYQVVWEPGRLTYKVDGAVQGVLTDNVPLDHDAGGINNAISVMNSSDSTSLTVRSVDYQPLGGTGSAEVVQPQPATVDHLVQAPVSDPGLDQPSPAAAAGSPDAPVDWNAIAALVMANYEATGSWHL</sequence>
<name>A0ABS1VAL5_9PROT</name>
<dbReference type="Gene3D" id="2.60.120.200">
    <property type="match status" value="1"/>
</dbReference>
<organism evidence="3 4">
    <name type="scientific">Belnapia mucosa</name>
    <dbReference type="NCBI Taxonomy" id="2804532"/>
    <lineage>
        <taxon>Bacteria</taxon>
        <taxon>Pseudomonadati</taxon>
        <taxon>Pseudomonadota</taxon>
        <taxon>Alphaproteobacteria</taxon>
        <taxon>Acetobacterales</taxon>
        <taxon>Roseomonadaceae</taxon>
        <taxon>Belnapia</taxon>
    </lineage>
</organism>
<dbReference type="EMBL" id="JAEUXJ010000018">
    <property type="protein sequence ID" value="MBL6458698.1"/>
    <property type="molecule type" value="Genomic_DNA"/>
</dbReference>
<dbReference type="Proteomes" id="UP000606490">
    <property type="component" value="Unassembled WGS sequence"/>
</dbReference>
<dbReference type="InterPro" id="IPR013320">
    <property type="entry name" value="ConA-like_dom_sf"/>
</dbReference>